<keyword evidence="3" id="KW-0804">Transcription</keyword>
<dbReference type="PANTHER" id="PTHR31100">
    <property type="entry name" value="AT-HOOK MOTIF NUCLEAR-LOCALIZED PROTEIN 15"/>
    <property type="match status" value="1"/>
</dbReference>
<evidence type="ECO:0000256" key="4">
    <source>
        <dbReference type="SAM" id="MobiDB-lite"/>
    </source>
</evidence>
<gene>
    <name evidence="5" type="ORF">DCAR_0934808</name>
</gene>
<dbReference type="EMBL" id="CP093351">
    <property type="protein sequence ID" value="WOH15271.1"/>
    <property type="molecule type" value="Genomic_DNA"/>
</dbReference>
<dbReference type="CDD" id="cd11378">
    <property type="entry name" value="DUF296"/>
    <property type="match status" value="1"/>
</dbReference>
<organism evidence="5 6">
    <name type="scientific">Daucus carota subsp. sativus</name>
    <name type="common">Carrot</name>
    <dbReference type="NCBI Taxonomy" id="79200"/>
    <lineage>
        <taxon>Eukaryota</taxon>
        <taxon>Viridiplantae</taxon>
        <taxon>Streptophyta</taxon>
        <taxon>Embryophyta</taxon>
        <taxon>Tracheophyta</taxon>
        <taxon>Spermatophyta</taxon>
        <taxon>Magnoliopsida</taxon>
        <taxon>eudicotyledons</taxon>
        <taxon>Gunneridae</taxon>
        <taxon>Pentapetalae</taxon>
        <taxon>asterids</taxon>
        <taxon>campanulids</taxon>
        <taxon>Apiales</taxon>
        <taxon>Apiaceae</taxon>
        <taxon>Apioideae</taxon>
        <taxon>Scandiceae</taxon>
        <taxon>Daucinae</taxon>
        <taxon>Daucus</taxon>
        <taxon>Daucus sect. Daucus</taxon>
    </lineage>
</organism>
<dbReference type="Pfam" id="PF03479">
    <property type="entry name" value="PCC"/>
    <property type="match status" value="2"/>
</dbReference>
<dbReference type="InterPro" id="IPR014476">
    <property type="entry name" value="AHL15-29"/>
</dbReference>
<keyword evidence="2" id="KW-0238">DNA-binding</keyword>
<proteinExistence type="predicted"/>
<dbReference type="InterPro" id="IPR005175">
    <property type="entry name" value="PPC_dom"/>
</dbReference>
<dbReference type="Gramene" id="KZM80828">
    <property type="protein sequence ID" value="KZM80828"/>
    <property type="gene ID" value="DCAR_031624"/>
</dbReference>
<dbReference type="SUPFAM" id="SSF117856">
    <property type="entry name" value="AF0104/ALDC/Ptd012-like"/>
    <property type="match status" value="2"/>
</dbReference>
<evidence type="ECO:0000256" key="3">
    <source>
        <dbReference type="ARBA" id="ARBA00023163"/>
    </source>
</evidence>
<dbReference type="PANTHER" id="PTHR31100:SF63">
    <property type="entry name" value="AT-HOOK MOTIF NUCLEAR-LOCALIZED PROTEIN"/>
    <property type="match status" value="1"/>
</dbReference>
<evidence type="ECO:0000256" key="2">
    <source>
        <dbReference type="ARBA" id="ARBA00023125"/>
    </source>
</evidence>
<evidence type="ECO:0000256" key="1">
    <source>
        <dbReference type="ARBA" id="ARBA00023015"/>
    </source>
</evidence>
<feature type="region of interest" description="Disordered" evidence="4">
    <location>
        <begin position="48"/>
        <end position="76"/>
    </location>
</feature>
<keyword evidence="1" id="KW-0805">Transcription regulation</keyword>
<dbReference type="GO" id="GO:0003700">
    <property type="term" value="F:DNA-binding transcription factor activity"/>
    <property type="evidence" value="ECO:0007669"/>
    <property type="project" value="TreeGrafter"/>
</dbReference>
<evidence type="ECO:0000313" key="5">
    <source>
        <dbReference type="EMBL" id="WOH15271.1"/>
    </source>
</evidence>
<keyword evidence="6" id="KW-1185">Reference proteome</keyword>
<dbReference type="PROSITE" id="PS51742">
    <property type="entry name" value="PPC"/>
    <property type="match status" value="2"/>
</dbReference>
<dbReference type="AlphaFoldDB" id="A0A175YC68"/>
<dbReference type="Proteomes" id="UP000077755">
    <property type="component" value="Chromosome 9"/>
</dbReference>
<sequence>MFSSSDLTSGMNYFDNSFDVSTPNTMPHVNSGQNDLINGASPIFNNAGGVAVSNTSASRPGRPRGSRNKPRGEDSAPVRVILKAPRGVDLVDWVVNYASSKKAHLTILCGSGNVSRADLSHMGSQAPPTTFTGPLSLITMSGMFLFSGSRDGPRAFFNVTLGRLSGGIVSGTAVSMITMDEVALTANVFYNPEMLAVRATEEMAMESNYNLLRGRNLKWSVVLSFEPGTDVINALVQFARYYSLNLSVVCCSGLVSEADIGYSRSHPLSVDALGNFQIISFSGNCDGRVANSLGDIQKSFVVSMVSENNVLTNGTVVKSMKAASYVTVVALAKDA</sequence>
<dbReference type="GO" id="GO:0005634">
    <property type="term" value="C:nucleus"/>
    <property type="evidence" value="ECO:0007669"/>
    <property type="project" value="TreeGrafter"/>
</dbReference>
<accession>A0A175YC68</accession>
<name>A0A175YC68_DAUCS</name>
<reference evidence="5" key="1">
    <citation type="journal article" date="2016" name="Nat. Genet.">
        <title>A high-quality carrot genome assembly provides new insights into carotenoid accumulation and asterid genome evolution.</title>
        <authorList>
            <person name="Iorizzo M."/>
            <person name="Ellison S."/>
            <person name="Senalik D."/>
            <person name="Zeng P."/>
            <person name="Satapoomin P."/>
            <person name="Huang J."/>
            <person name="Bowman M."/>
            <person name="Iovene M."/>
            <person name="Sanseverino W."/>
            <person name="Cavagnaro P."/>
            <person name="Yildiz M."/>
            <person name="Macko-Podgorni A."/>
            <person name="Moranska E."/>
            <person name="Grzebelus E."/>
            <person name="Grzebelus D."/>
            <person name="Ashrafi H."/>
            <person name="Zheng Z."/>
            <person name="Cheng S."/>
            <person name="Spooner D."/>
            <person name="Van Deynze A."/>
            <person name="Simon P."/>
        </authorList>
    </citation>
    <scope>NUCLEOTIDE SEQUENCE</scope>
    <source>
        <tissue evidence="5">Leaf</tissue>
    </source>
</reference>
<protein>
    <submittedName>
        <fullName evidence="5">Uncharacterized protein</fullName>
    </submittedName>
</protein>
<dbReference type="Gene3D" id="3.30.1330.80">
    <property type="entry name" value="Hypothetical protein, similar to alpha- acetolactate decarboxylase, domain 2"/>
    <property type="match status" value="2"/>
</dbReference>
<reference evidence="5" key="2">
    <citation type="submission" date="2022-03" db="EMBL/GenBank/DDBJ databases">
        <title>Draft title - Genomic analysis of global carrot germplasm unveils the trajectory of domestication and the origin of high carotenoid orange carrot.</title>
        <authorList>
            <person name="Iorizzo M."/>
            <person name="Ellison S."/>
            <person name="Senalik D."/>
            <person name="Macko-Podgorni A."/>
            <person name="Grzebelus D."/>
            <person name="Bostan H."/>
            <person name="Rolling W."/>
            <person name="Curaba J."/>
            <person name="Simon P."/>
        </authorList>
    </citation>
    <scope>NUCLEOTIDE SEQUENCE</scope>
    <source>
        <tissue evidence="5">Leaf</tissue>
    </source>
</reference>
<evidence type="ECO:0000313" key="6">
    <source>
        <dbReference type="Proteomes" id="UP000077755"/>
    </source>
</evidence>
<dbReference type="GO" id="GO:0003680">
    <property type="term" value="F:minor groove of adenine-thymine-rich DNA binding"/>
    <property type="evidence" value="ECO:0007669"/>
    <property type="project" value="InterPro"/>
</dbReference>